<comment type="caution">
    <text evidence="11">The sequence shown here is derived from an EMBL/GenBank/DDBJ whole genome shotgun (WGS) entry which is preliminary data.</text>
</comment>
<gene>
    <name evidence="11" type="primary">apbC</name>
    <name evidence="11" type="ORF">QSG27_08130</name>
</gene>
<keyword evidence="3 8" id="KW-0479">Metal-binding</keyword>
<name>A0ABU0WF09_9PROT</name>
<keyword evidence="5 8" id="KW-0067">ATP-binding</keyword>
<comment type="subunit">
    <text evidence="8">Homodimer.</text>
</comment>
<dbReference type="Gene3D" id="3.40.50.300">
    <property type="entry name" value="P-loop containing nucleotide triphosphate hydrolases"/>
    <property type="match status" value="1"/>
</dbReference>
<dbReference type="InterPro" id="IPR044304">
    <property type="entry name" value="NUBPL-like"/>
</dbReference>
<dbReference type="InterPro" id="IPR033756">
    <property type="entry name" value="YlxH/NBP35"/>
</dbReference>
<dbReference type="InterPro" id="IPR002744">
    <property type="entry name" value="MIP18-like"/>
</dbReference>
<sequence>MAQVSEAQVLEVLRTVVDPERGKDIVSLGMLSGLVVRGGNVAFSIEVDPKRGAQAEPVRHAAEKAVEALPGVLSVTAVLTAHRAAGQGPAPQQAHGHSHGGHGHSHGHSHGQPAEQKPLVPGVKAIVAVASGKGGVGKSTTASNLALAMAANGLKVGLLDADIYGPSMPRMLGISGRPTSHDGRILEPMENYGIKVMSMGFLVAEDTPMIWRGPMVMSALQQMLRDVNWGTLDVLVVDMPPGTGDAQLTMAQQVPLAGAIIVSTPQDIALLDARKGLNMFRRVDVPVLGIIENMSYFCCPNCGHRTDIFSHGGARKEAADLGMEFLGEIPLHLDIRETSDQGQPIVVSQPDSEHAKAYRGIAKRVWEKIAGEQGPARAAPRIVVS</sequence>
<comment type="function">
    <text evidence="8">Binds and transfers iron-sulfur (Fe-S) clusters to target apoproteins. Can hydrolyze ATP.</text>
</comment>
<dbReference type="CDD" id="cd02037">
    <property type="entry name" value="Mrp_NBP35"/>
    <property type="match status" value="1"/>
</dbReference>
<dbReference type="PANTHER" id="PTHR42961:SF2">
    <property type="entry name" value="IRON-SULFUR PROTEIN NUBPL"/>
    <property type="match status" value="1"/>
</dbReference>
<feature type="region of interest" description="Disordered" evidence="9">
    <location>
        <begin position="85"/>
        <end position="116"/>
    </location>
</feature>
<evidence type="ECO:0000256" key="2">
    <source>
        <dbReference type="ARBA" id="ARBA00008205"/>
    </source>
</evidence>
<evidence type="ECO:0000313" key="11">
    <source>
        <dbReference type="EMBL" id="MDQ2102653.1"/>
    </source>
</evidence>
<evidence type="ECO:0000259" key="10">
    <source>
        <dbReference type="Pfam" id="PF01883"/>
    </source>
</evidence>
<evidence type="ECO:0000256" key="7">
    <source>
        <dbReference type="ARBA" id="ARBA00023014"/>
    </source>
</evidence>
<dbReference type="Proteomes" id="UP001227317">
    <property type="component" value="Unassembled WGS sequence"/>
</dbReference>
<dbReference type="HAMAP" id="MF_02040">
    <property type="entry name" value="Mrp_NBP35"/>
    <property type="match status" value="1"/>
</dbReference>
<evidence type="ECO:0000313" key="12">
    <source>
        <dbReference type="Proteomes" id="UP001227317"/>
    </source>
</evidence>
<evidence type="ECO:0000256" key="1">
    <source>
        <dbReference type="ARBA" id="ARBA00007352"/>
    </source>
</evidence>
<dbReference type="PANTHER" id="PTHR42961">
    <property type="entry name" value="IRON-SULFUR PROTEIN NUBPL"/>
    <property type="match status" value="1"/>
</dbReference>
<dbReference type="SUPFAM" id="SSF117916">
    <property type="entry name" value="Fe-S cluster assembly (FSCA) domain-like"/>
    <property type="match status" value="1"/>
</dbReference>
<evidence type="ECO:0000256" key="6">
    <source>
        <dbReference type="ARBA" id="ARBA00023004"/>
    </source>
</evidence>
<feature type="compositionally biased region" description="Low complexity" evidence="9">
    <location>
        <begin position="85"/>
        <end position="95"/>
    </location>
</feature>
<dbReference type="InterPro" id="IPR027417">
    <property type="entry name" value="P-loop_NTPase"/>
</dbReference>
<keyword evidence="4 8" id="KW-0547">Nucleotide-binding</keyword>
<evidence type="ECO:0000256" key="9">
    <source>
        <dbReference type="SAM" id="MobiDB-lite"/>
    </source>
</evidence>
<dbReference type="Pfam" id="PF01883">
    <property type="entry name" value="FeS_assembly_P"/>
    <property type="match status" value="1"/>
</dbReference>
<comment type="similarity">
    <text evidence="2">In the C-terminal section; belongs to the Mrp/NBP35 ATP-binding proteins family.</text>
</comment>
<evidence type="ECO:0000256" key="5">
    <source>
        <dbReference type="ARBA" id="ARBA00022840"/>
    </source>
</evidence>
<dbReference type="RefSeq" id="WP_306704964.1">
    <property type="nucleotide sequence ID" value="NZ_JAUJFI010000027.1"/>
</dbReference>
<dbReference type="InterPro" id="IPR019591">
    <property type="entry name" value="Mrp/NBP35_ATP-bd"/>
</dbReference>
<organism evidence="11 12">
    <name type="scientific">Azospirillum isscasi</name>
    <dbReference type="NCBI Taxonomy" id="3053926"/>
    <lineage>
        <taxon>Bacteria</taxon>
        <taxon>Pseudomonadati</taxon>
        <taxon>Pseudomonadota</taxon>
        <taxon>Alphaproteobacteria</taxon>
        <taxon>Rhodospirillales</taxon>
        <taxon>Azospirillaceae</taxon>
        <taxon>Azospirillum</taxon>
    </lineage>
</organism>
<dbReference type="InterPro" id="IPR034904">
    <property type="entry name" value="FSCA_dom_sf"/>
</dbReference>
<evidence type="ECO:0000256" key="4">
    <source>
        <dbReference type="ARBA" id="ARBA00022741"/>
    </source>
</evidence>
<dbReference type="InterPro" id="IPR000808">
    <property type="entry name" value="Mrp-like_CS"/>
</dbReference>
<comment type="similarity">
    <text evidence="8">Belongs to the Mrp/NBP35 ATP-binding proteins family.</text>
</comment>
<accession>A0ABU0WF09</accession>
<feature type="compositionally biased region" description="Basic residues" evidence="9">
    <location>
        <begin position="96"/>
        <end position="109"/>
    </location>
</feature>
<protein>
    <recommendedName>
        <fullName evidence="8">Iron-sulfur cluster carrier protein</fullName>
    </recommendedName>
</protein>
<feature type="domain" description="MIP18 family-like" evidence="10">
    <location>
        <begin position="6"/>
        <end position="76"/>
    </location>
</feature>
<dbReference type="NCBIfam" id="NF008669">
    <property type="entry name" value="PRK11670.1"/>
    <property type="match status" value="1"/>
</dbReference>
<keyword evidence="7 8" id="KW-0411">Iron-sulfur</keyword>
<keyword evidence="6 8" id="KW-0408">Iron</keyword>
<keyword evidence="12" id="KW-1185">Reference proteome</keyword>
<keyword evidence="8" id="KW-0378">Hydrolase</keyword>
<reference evidence="11 12" key="1">
    <citation type="submission" date="2023-06" db="EMBL/GenBank/DDBJ databases">
        <title>Azospirillum isscasensis sp.nov, a bacterium isolated from rhizosphere soil of rice.</title>
        <authorList>
            <person name="Wang H."/>
        </authorList>
    </citation>
    <scope>NUCLEOTIDE SEQUENCE [LARGE SCALE GENOMIC DNA]</scope>
    <source>
        <strain evidence="11 12">C340-1</strain>
    </source>
</reference>
<dbReference type="Pfam" id="PF10609">
    <property type="entry name" value="ParA"/>
    <property type="match status" value="1"/>
</dbReference>
<dbReference type="EMBL" id="JAUJFI010000027">
    <property type="protein sequence ID" value="MDQ2102653.1"/>
    <property type="molecule type" value="Genomic_DNA"/>
</dbReference>
<evidence type="ECO:0000256" key="8">
    <source>
        <dbReference type="HAMAP-Rule" id="MF_02040"/>
    </source>
</evidence>
<comment type="similarity">
    <text evidence="1">In the N-terminal section; belongs to the MIP18 family.</text>
</comment>
<dbReference type="PROSITE" id="PS01215">
    <property type="entry name" value="MRP"/>
    <property type="match status" value="1"/>
</dbReference>
<proteinExistence type="inferred from homology"/>
<feature type="binding site" evidence="8">
    <location>
        <begin position="132"/>
        <end position="139"/>
    </location>
    <ligand>
        <name>ATP</name>
        <dbReference type="ChEBI" id="CHEBI:30616"/>
    </ligand>
</feature>
<dbReference type="Gene3D" id="3.30.300.130">
    <property type="entry name" value="Fe-S cluster assembly (FSCA)"/>
    <property type="match status" value="1"/>
</dbReference>
<dbReference type="SUPFAM" id="SSF52540">
    <property type="entry name" value="P-loop containing nucleoside triphosphate hydrolases"/>
    <property type="match status" value="1"/>
</dbReference>
<evidence type="ECO:0000256" key="3">
    <source>
        <dbReference type="ARBA" id="ARBA00022723"/>
    </source>
</evidence>